<dbReference type="EMBL" id="BAABCM010000001">
    <property type="protein sequence ID" value="GAA3793425.1"/>
    <property type="molecule type" value="Genomic_DNA"/>
</dbReference>
<dbReference type="Pfam" id="PF13377">
    <property type="entry name" value="Peripla_BP_3"/>
    <property type="match status" value="1"/>
</dbReference>
<dbReference type="SUPFAM" id="SSF53822">
    <property type="entry name" value="Periplasmic binding protein-like I"/>
    <property type="match status" value="1"/>
</dbReference>
<reference evidence="6" key="1">
    <citation type="journal article" date="2019" name="Int. J. Syst. Evol. Microbiol.">
        <title>The Global Catalogue of Microorganisms (GCM) 10K type strain sequencing project: providing services to taxonomists for standard genome sequencing and annotation.</title>
        <authorList>
            <consortium name="The Broad Institute Genomics Platform"/>
            <consortium name="The Broad Institute Genome Sequencing Center for Infectious Disease"/>
            <person name="Wu L."/>
            <person name="Ma J."/>
        </authorList>
    </citation>
    <scope>NUCLEOTIDE SEQUENCE [LARGE SCALE GENOMIC DNA]</scope>
    <source>
        <strain evidence="6">JCM 17017</strain>
    </source>
</reference>
<organism evidence="5 6">
    <name type="scientific">Amycolatopsis tucumanensis</name>
    <dbReference type="NCBI Taxonomy" id="401106"/>
    <lineage>
        <taxon>Bacteria</taxon>
        <taxon>Bacillati</taxon>
        <taxon>Actinomycetota</taxon>
        <taxon>Actinomycetes</taxon>
        <taxon>Pseudonocardiales</taxon>
        <taxon>Pseudonocardiaceae</taxon>
        <taxon>Amycolatopsis</taxon>
    </lineage>
</organism>
<name>A0ABP7HIB0_9PSEU</name>
<sequence length="348" mass="37604">MLEVSDRDMLQPMATLREVAEAAGVSKAVASRALTGDFRTRMSEETRRRVRAVAEELQYVPNHRSRALRFAKSGAVGLIVPDVNNAVFAEMLAGVQDRAGEAGMSVLLGQIDPPPAGRDQLRRLVAEGRVDGVLLQRREDFDDQRLREVLAGDPPVVLINSKLAGRAGSVVLDDVRGAATATQHLIDLGHERIGHLAGVADHDTAVRRHRGFIETMRAAGLRVRPSWVERSGWEAPGGAAAVTRMMQRKTRPTALVVSSVNAGIGALSALSRLGVRVPEDLSVVAINDTWVAETWAPALTTVRMPLRALGRRACGMLLDHLAGQRLGDVVVEEPAPELIVRESTRPVP</sequence>
<comment type="caution">
    <text evidence="5">The sequence shown here is derived from an EMBL/GenBank/DDBJ whole genome shotgun (WGS) entry which is preliminary data.</text>
</comment>
<evidence type="ECO:0000259" key="4">
    <source>
        <dbReference type="PROSITE" id="PS50932"/>
    </source>
</evidence>
<dbReference type="CDD" id="cd01392">
    <property type="entry name" value="HTH_LacI"/>
    <property type="match status" value="1"/>
</dbReference>
<accession>A0ABP7HIB0</accession>
<proteinExistence type="predicted"/>
<dbReference type="Gene3D" id="1.10.260.40">
    <property type="entry name" value="lambda repressor-like DNA-binding domains"/>
    <property type="match status" value="1"/>
</dbReference>
<gene>
    <name evidence="5" type="ORF">GCM10022380_07700</name>
</gene>
<evidence type="ECO:0000256" key="2">
    <source>
        <dbReference type="ARBA" id="ARBA00023125"/>
    </source>
</evidence>
<feature type="domain" description="HTH lacI-type" evidence="4">
    <location>
        <begin position="14"/>
        <end position="70"/>
    </location>
</feature>
<keyword evidence="1" id="KW-0805">Transcription regulation</keyword>
<dbReference type="PANTHER" id="PTHR30146:SF138">
    <property type="entry name" value="TRANSCRIPTIONAL REGULATORY PROTEIN"/>
    <property type="match status" value="1"/>
</dbReference>
<keyword evidence="3" id="KW-0804">Transcription</keyword>
<dbReference type="SMART" id="SM00354">
    <property type="entry name" value="HTH_LACI"/>
    <property type="match status" value="1"/>
</dbReference>
<evidence type="ECO:0000313" key="6">
    <source>
        <dbReference type="Proteomes" id="UP001501624"/>
    </source>
</evidence>
<evidence type="ECO:0000256" key="3">
    <source>
        <dbReference type="ARBA" id="ARBA00023163"/>
    </source>
</evidence>
<dbReference type="InterPro" id="IPR000843">
    <property type="entry name" value="HTH_LacI"/>
</dbReference>
<dbReference type="PANTHER" id="PTHR30146">
    <property type="entry name" value="LACI-RELATED TRANSCRIPTIONAL REPRESSOR"/>
    <property type="match status" value="1"/>
</dbReference>
<dbReference type="SUPFAM" id="SSF47413">
    <property type="entry name" value="lambda repressor-like DNA-binding domains"/>
    <property type="match status" value="1"/>
</dbReference>
<keyword evidence="6" id="KW-1185">Reference proteome</keyword>
<dbReference type="InterPro" id="IPR010982">
    <property type="entry name" value="Lambda_DNA-bd_dom_sf"/>
</dbReference>
<evidence type="ECO:0000256" key="1">
    <source>
        <dbReference type="ARBA" id="ARBA00023015"/>
    </source>
</evidence>
<dbReference type="CDD" id="cd06267">
    <property type="entry name" value="PBP1_LacI_sugar_binding-like"/>
    <property type="match status" value="1"/>
</dbReference>
<dbReference type="PROSITE" id="PS50932">
    <property type="entry name" value="HTH_LACI_2"/>
    <property type="match status" value="1"/>
</dbReference>
<dbReference type="Pfam" id="PF00356">
    <property type="entry name" value="LacI"/>
    <property type="match status" value="1"/>
</dbReference>
<dbReference type="InterPro" id="IPR028082">
    <property type="entry name" value="Peripla_BP_I"/>
</dbReference>
<dbReference type="Proteomes" id="UP001501624">
    <property type="component" value="Unassembled WGS sequence"/>
</dbReference>
<dbReference type="InterPro" id="IPR046335">
    <property type="entry name" value="LacI/GalR-like_sensor"/>
</dbReference>
<keyword evidence="2 5" id="KW-0238">DNA-binding</keyword>
<evidence type="ECO:0000313" key="5">
    <source>
        <dbReference type="EMBL" id="GAA3793425.1"/>
    </source>
</evidence>
<dbReference type="Gene3D" id="3.40.50.2300">
    <property type="match status" value="2"/>
</dbReference>
<protein>
    <submittedName>
        <fullName evidence="5">LacI family DNA-binding transcriptional regulator</fullName>
    </submittedName>
</protein>
<dbReference type="GO" id="GO:0003677">
    <property type="term" value="F:DNA binding"/>
    <property type="evidence" value="ECO:0007669"/>
    <property type="project" value="UniProtKB-KW"/>
</dbReference>